<dbReference type="Pfam" id="PF08585">
    <property type="entry name" value="RMI1_N_C"/>
    <property type="match status" value="1"/>
</dbReference>
<feature type="compositionally biased region" description="Polar residues" evidence="6">
    <location>
        <begin position="454"/>
        <end position="465"/>
    </location>
</feature>
<name>A0A1S3H125_LINAN</name>
<proteinExistence type="predicted"/>
<dbReference type="PROSITE" id="PS50304">
    <property type="entry name" value="TUDOR"/>
    <property type="match status" value="1"/>
</dbReference>
<dbReference type="KEGG" id="lak:106150525"/>
<organism evidence="9 10">
    <name type="scientific">Lingula anatina</name>
    <name type="common">Brachiopod</name>
    <name type="synonym">Lingula unguis</name>
    <dbReference type="NCBI Taxonomy" id="7574"/>
    <lineage>
        <taxon>Eukaryota</taxon>
        <taxon>Metazoa</taxon>
        <taxon>Spiralia</taxon>
        <taxon>Lophotrochozoa</taxon>
        <taxon>Brachiopoda</taxon>
        <taxon>Linguliformea</taxon>
        <taxon>Lingulata</taxon>
        <taxon>Lingulida</taxon>
        <taxon>Linguloidea</taxon>
        <taxon>Lingulidae</taxon>
        <taxon>Lingula</taxon>
    </lineage>
</organism>
<dbReference type="PROSITE" id="PS50030">
    <property type="entry name" value="UBA"/>
    <property type="match status" value="1"/>
</dbReference>
<evidence type="ECO:0000256" key="5">
    <source>
        <dbReference type="ARBA" id="ARBA00035105"/>
    </source>
</evidence>
<dbReference type="PANTHER" id="PTHR13681">
    <property type="entry name" value="SURVIVAL OF MOTOR NEURON-RELATED-SPLICING FACTOR 30-RELATED"/>
    <property type="match status" value="1"/>
</dbReference>
<dbReference type="InParanoid" id="A0A1S3H125"/>
<dbReference type="OrthoDB" id="434939at2759"/>
<dbReference type="GO" id="GO:0005634">
    <property type="term" value="C:nucleus"/>
    <property type="evidence" value="ECO:0007669"/>
    <property type="project" value="UniProtKB-SubCell"/>
</dbReference>
<dbReference type="SMART" id="SM01161">
    <property type="entry name" value="DUF1767"/>
    <property type="match status" value="1"/>
</dbReference>
<feature type="region of interest" description="Disordered" evidence="6">
    <location>
        <begin position="285"/>
        <end position="679"/>
    </location>
</feature>
<dbReference type="InterPro" id="IPR015940">
    <property type="entry name" value="UBA"/>
</dbReference>
<feature type="compositionally biased region" description="Gly residues" evidence="6">
    <location>
        <begin position="289"/>
        <end position="303"/>
    </location>
</feature>
<comment type="function">
    <text evidence="5">Scaffolding protein that specifically recognizes and binds dimethylarginine-containing proteins. Plays a role in the regulation of translation of target mRNAs by binding Arg/Gly-rich motifs (GAR) in dimethylarginine-containing proteins. In nucleus, acts as a coactivator: recognizes and binds asymmetric dimethylation on the core histone tails associated with transcriptional activation (H3R17me2a and H4R3me2a) and recruits proteins at these arginine-methylated loci. In cytoplasm, acts as an antiviral factor that participates in the assembly of stress granules together with G3BP1.</text>
</comment>
<feature type="compositionally biased region" description="Polar residues" evidence="6">
    <location>
        <begin position="416"/>
        <end position="425"/>
    </location>
</feature>
<feature type="region of interest" description="Disordered" evidence="6">
    <location>
        <begin position="165"/>
        <end position="222"/>
    </location>
</feature>
<dbReference type="Proteomes" id="UP000085678">
    <property type="component" value="Unplaced"/>
</dbReference>
<evidence type="ECO:0000313" key="9">
    <source>
        <dbReference type="Proteomes" id="UP000085678"/>
    </source>
</evidence>
<dbReference type="PANTHER" id="PTHR13681:SF24">
    <property type="entry name" value="TUDOR DOMAIN-CONTAINING PROTEIN 3"/>
    <property type="match status" value="1"/>
</dbReference>
<dbReference type="Gene3D" id="1.10.8.10">
    <property type="entry name" value="DNA helicase RuvA subunit, C-terminal domain"/>
    <property type="match status" value="1"/>
</dbReference>
<comment type="subcellular location">
    <subcellularLocation>
        <location evidence="1">Nucleus</location>
    </subcellularLocation>
</comment>
<dbReference type="RefSeq" id="XP_013378844.1">
    <property type="nucleotide sequence ID" value="XM_013523390.1"/>
</dbReference>
<reference evidence="10" key="1">
    <citation type="submission" date="2025-08" db="UniProtKB">
        <authorList>
            <consortium name="RefSeq"/>
        </authorList>
    </citation>
    <scope>IDENTIFICATION</scope>
    <source>
        <tissue evidence="10">Gonads</tissue>
    </source>
</reference>
<keyword evidence="9" id="KW-1185">Reference proteome</keyword>
<dbReference type="InterPro" id="IPR002999">
    <property type="entry name" value="Tudor"/>
</dbReference>
<keyword evidence="3" id="KW-0156">Chromatin regulator</keyword>
<dbReference type="GeneID" id="106150525"/>
<feature type="compositionally biased region" description="Low complexity" evidence="6">
    <location>
        <begin position="484"/>
        <end position="501"/>
    </location>
</feature>
<evidence type="ECO:0000259" key="7">
    <source>
        <dbReference type="PROSITE" id="PS50030"/>
    </source>
</evidence>
<dbReference type="STRING" id="7574.A0A1S3H125"/>
<feature type="region of interest" description="Disordered" evidence="6">
    <location>
        <begin position="865"/>
        <end position="915"/>
    </location>
</feature>
<feature type="compositionally biased region" description="Low complexity" evidence="6">
    <location>
        <begin position="874"/>
        <end position="886"/>
    </location>
</feature>
<dbReference type="InterPro" id="IPR042470">
    <property type="entry name" value="RMI1_N_C_sf"/>
</dbReference>
<feature type="compositionally biased region" description="Low complexity" evidence="6">
    <location>
        <begin position="564"/>
        <end position="587"/>
    </location>
</feature>
<feature type="domain" description="UBA" evidence="7">
    <location>
        <begin position="245"/>
        <end position="285"/>
    </location>
</feature>
<feature type="compositionally biased region" description="Basic and acidic residues" evidence="6">
    <location>
        <begin position="346"/>
        <end position="363"/>
    </location>
</feature>
<evidence type="ECO:0000256" key="6">
    <source>
        <dbReference type="SAM" id="MobiDB-lite"/>
    </source>
</evidence>
<evidence type="ECO:0000259" key="8">
    <source>
        <dbReference type="PROSITE" id="PS50304"/>
    </source>
</evidence>
<dbReference type="SUPFAM" id="SSF63748">
    <property type="entry name" value="Tudor/PWWP/MBT"/>
    <property type="match status" value="1"/>
</dbReference>
<dbReference type="InterPro" id="IPR013894">
    <property type="entry name" value="RMI1_OB"/>
</dbReference>
<dbReference type="Pfam" id="PF00567">
    <property type="entry name" value="TUDOR"/>
    <property type="match status" value="1"/>
</dbReference>
<dbReference type="FunFam" id="2.30.30.140:FF:000018">
    <property type="entry name" value="Serine/threonine-protein kinase 31"/>
    <property type="match status" value="1"/>
</dbReference>
<dbReference type="InterPro" id="IPR009060">
    <property type="entry name" value="UBA-like_sf"/>
</dbReference>
<feature type="compositionally biased region" description="Basic and acidic residues" evidence="6">
    <location>
        <begin position="196"/>
        <end position="215"/>
    </location>
</feature>
<dbReference type="Pfam" id="PF00627">
    <property type="entry name" value="UBA"/>
    <property type="match status" value="1"/>
</dbReference>
<feature type="compositionally biased region" description="Low complexity" evidence="6">
    <location>
        <begin position="627"/>
        <end position="672"/>
    </location>
</feature>
<keyword evidence="4" id="KW-0539">Nucleus</keyword>
<dbReference type="Gene3D" id="2.40.50.770">
    <property type="entry name" value="RecQ-mediated genome instability protein Rmi1, C-terminal domain"/>
    <property type="match status" value="1"/>
</dbReference>
<evidence type="ECO:0000256" key="1">
    <source>
        <dbReference type="ARBA" id="ARBA00004123"/>
    </source>
</evidence>
<evidence type="ECO:0000256" key="4">
    <source>
        <dbReference type="ARBA" id="ARBA00023242"/>
    </source>
</evidence>
<dbReference type="SMART" id="SM00333">
    <property type="entry name" value="TUDOR"/>
    <property type="match status" value="1"/>
</dbReference>
<dbReference type="Gene3D" id="2.30.30.140">
    <property type="match status" value="1"/>
</dbReference>
<dbReference type="AlphaFoldDB" id="A0A1S3H125"/>
<evidence type="ECO:0000256" key="3">
    <source>
        <dbReference type="ARBA" id="ARBA00022853"/>
    </source>
</evidence>
<gene>
    <name evidence="10" type="primary">LOC106150525</name>
</gene>
<protein>
    <recommendedName>
        <fullName evidence="2">Tudor domain-containing protein 3</fullName>
    </recommendedName>
</protein>
<dbReference type="SMART" id="SM00165">
    <property type="entry name" value="UBA"/>
    <property type="match status" value="1"/>
</dbReference>
<evidence type="ECO:0000313" key="10">
    <source>
        <dbReference type="RefSeq" id="XP_013378844.1"/>
    </source>
</evidence>
<feature type="compositionally biased region" description="Gly residues" evidence="6">
    <location>
        <begin position="510"/>
        <end position="525"/>
    </location>
</feature>
<dbReference type="GO" id="GO:0006325">
    <property type="term" value="P:chromatin organization"/>
    <property type="evidence" value="ECO:0007669"/>
    <property type="project" value="UniProtKB-KW"/>
</dbReference>
<dbReference type="FunCoup" id="A0A1S3H125">
    <property type="interactions" value="2038"/>
</dbReference>
<feature type="domain" description="Tudor" evidence="8">
    <location>
        <begin position="750"/>
        <end position="810"/>
    </location>
</feature>
<dbReference type="CDD" id="cd14297">
    <property type="entry name" value="UBA2_spUBP14_like"/>
    <property type="match status" value="1"/>
</dbReference>
<feature type="compositionally biased region" description="Low complexity" evidence="6">
    <location>
        <begin position="898"/>
        <end position="915"/>
    </location>
</feature>
<dbReference type="SUPFAM" id="SSF46934">
    <property type="entry name" value="UBA-like"/>
    <property type="match status" value="1"/>
</dbReference>
<evidence type="ECO:0000256" key="2">
    <source>
        <dbReference type="ARBA" id="ARBA00013421"/>
    </source>
</evidence>
<sequence length="915" mass="101812">MADAELKKRGWYLSPEGIEECTEDGRSGADDIIKIAMDTDMKQIGQKVIPEEINRGKLQSWDGPIVLQVHKIRNVTAPKDNEESNVAPRMLKITFTDGCAMCNGLEVETLKDISLNTPPGTKVKLTGKLTINSGFLQLTNSNIKCLGGRVERLVENWELKKSLAVQSRRRGGGEDGPPAFVPFGHKLHDTTQNGPRSRETFKSLESSKEEKKEGDGEFEQQRQAALAEAIQAKEDGKGKTFGGKQIQDKDIAKIVEMGFTPDQATNALRQTNSNLEEAIASLVISPGSGYRGGGRGGRGGFGRGGREDRGVGRGRGRGKEEEFEQGSSRPSAPATLFDFILNKAGPIKEDAKEKDDKPTKEGGGDNQASNKPPPPTAAQKQDRIKNLPPRLQNKLLNEQKAADPRVGQYSGPTPRESYQASTSYKGQAAQRGGGGGERPSQRSQNQDSRRLKNDYQNGSYHNEWNQNRKDYGYQNYDGYHHNESAGNWNANQQNGGYYNSNRRNDHYYQGGRGRGGGRGYGGDYGRGGDEYRGGRHGSGSSRGPVKQKQLYDPKTDQYVPPEHQQAPPNQYQQQDPNKLHGGSQYRNRGGGGGPQGHQQGQMQYMENYQQDGGAGNRSQKGNRKNRQQQQQQQDQYLLQQQLVQQDGQHQQHQHEQQQQQPQQQQMQAQTPQSYGQQTFIPGPAIYQTQNGQTFQTFAATQQPYYHPAQTQQGQMAAAAFQVAQVNQQGQIVFPAQQPQQPQMNSAEAQQWNEGDVCIAKFWEDQQWYKAVVIGVNLQSQISRVTFVDYGNNEDVPFSDMFQIPKDVWDSTGPGPVQIQIAFPTQQTYATAPPQAAGVQGLLPAPQGFTAEQLIQGGFVNTMEFRRGGGGTMYTQQQQQQQQQQTQEMQHSRQDRSRQQSQRPQQQMYQPPHART</sequence>
<accession>A0A1S3H125</accession>